<evidence type="ECO:0000313" key="9">
    <source>
        <dbReference type="Proteomes" id="UP000035017"/>
    </source>
</evidence>
<feature type="domain" description="ATP-grasp" evidence="7">
    <location>
        <begin position="481"/>
        <end position="571"/>
    </location>
</feature>
<dbReference type="Gene3D" id="3.40.50.261">
    <property type="entry name" value="Succinyl-CoA synthetase domains"/>
    <property type="match status" value="2"/>
</dbReference>
<evidence type="ECO:0000256" key="3">
    <source>
        <dbReference type="ARBA" id="ARBA00022741"/>
    </source>
</evidence>
<keyword evidence="4 6" id="KW-0067">ATP-binding</keyword>
<gene>
    <name evidence="8" type="ORF">RU07_05910</name>
</gene>
<dbReference type="PANTHER" id="PTHR43334">
    <property type="entry name" value="ACETATE--COA LIGASE [ADP-FORMING]"/>
    <property type="match status" value="1"/>
</dbReference>
<dbReference type="PANTHER" id="PTHR43334:SF1">
    <property type="entry name" value="3-HYDROXYPROPIONATE--COA LIGASE [ADP-FORMING]"/>
    <property type="match status" value="1"/>
</dbReference>
<dbReference type="InterPro" id="IPR003781">
    <property type="entry name" value="CoA-bd"/>
</dbReference>
<dbReference type="GO" id="GO:0046872">
    <property type="term" value="F:metal ion binding"/>
    <property type="evidence" value="ECO:0007669"/>
    <property type="project" value="InterPro"/>
</dbReference>
<dbReference type="InterPro" id="IPR016102">
    <property type="entry name" value="Succinyl-CoA_synth-like"/>
</dbReference>
<dbReference type="InterPro" id="IPR032875">
    <property type="entry name" value="Succ_CoA_lig_flav_dom"/>
</dbReference>
<protein>
    <submittedName>
        <fullName evidence="8">6-carboxyhexanoate--CoA ligase</fullName>
    </submittedName>
</protein>
<evidence type="ECO:0000256" key="4">
    <source>
        <dbReference type="ARBA" id="ARBA00022840"/>
    </source>
</evidence>
<dbReference type="Gene3D" id="3.30.470.20">
    <property type="entry name" value="ATP-grasp fold, B domain"/>
    <property type="match status" value="1"/>
</dbReference>
<evidence type="ECO:0000256" key="5">
    <source>
        <dbReference type="ARBA" id="ARBA00060888"/>
    </source>
</evidence>
<keyword evidence="3 6" id="KW-0547">Nucleotide-binding</keyword>
<dbReference type="EMBL" id="JXQV01000005">
    <property type="protein sequence ID" value="KIQ04173.1"/>
    <property type="molecule type" value="Genomic_DNA"/>
</dbReference>
<dbReference type="SUPFAM" id="SSF56059">
    <property type="entry name" value="Glutathione synthetase ATP-binding domain-like"/>
    <property type="match status" value="1"/>
</dbReference>
<keyword evidence="2 8" id="KW-0436">Ligase</keyword>
<comment type="caution">
    <text evidence="8">The sequence shown here is derived from an EMBL/GenBank/DDBJ whole genome shotgun (WGS) entry which is preliminary data.</text>
</comment>
<keyword evidence="1" id="KW-0816">Tricarboxylic acid cycle</keyword>
<reference evidence="8 9" key="1">
    <citation type="submission" date="2014-12" db="EMBL/GenBank/DDBJ databases">
        <title>16Stimator: statistical estimation of ribosomal gene copy numbers from draft genome assemblies.</title>
        <authorList>
            <person name="Perisin M.A."/>
            <person name="Vetter M."/>
            <person name="Gilbert J.A."/>
            <person name="Bergelson J."/>
        </authorList>
    </citation>
    <scope>NUCLEOTIDE SEQUENCE [LARGE SCALE GENOMIC DNA]</scope>
    <source>
        <strain evidence="8 9">MEJ076</strain>
    </source>
</reference>
<dbReference type="Pfam" id="PF13380">
    <property type="entry name" value="CoA_binding_2"/>
    <property type="match status" value="1"/>
</dbReference>
<dbReference type="SUPFAM" id="SSF51735">
    <property type="entry name" value="NAD(P)-binding Rossmann-fold domains"/>
    <property type="match status" value="1"/>
</dbReference>
<dbReference type="Pfam" id="PF13607">
    <property type="entry name" value="Succ_CoA_lig"/>
    <property type="match status" value="1"/>
</dbReference>
<name>A0A0D0L3E6_AGRTU</name>
<dbReference type="GO" id="GO:0006099">
    <property type="term" value="P:tricarboxylic acid cycle"/>
    <property type="evidence" value="ECO:0007669"/>
    <property type="project" value="UniProtKB-KW"/>
</dbReference>
<dbReference type="SUPFAM" id="SSF52210">
    <property type="entry name" value="Succinyl-CoA synthetase domains"/>
    <property type="match status" value="2"/>
</dbReference>
<sequence length="689" mass="71937">MSIVNSILNPRSVVVVGASNDPAKLTGRPIAYLQRHGFAGDIYPINPRYDTIAGLKSYADPRDLPSTPDLGLVLVGADRVIESVRQLAEAGTKAAVVLASGFGESGEEGRARQQQLLEAAGEMRILGPNTIGLVNLTDKIMLTASGAMEMADFPTGSIALLSQSGGIMGSLLSRAAGRGIGFSKLVATGNECDLEVSDFLDGFAEDDATTVVALYLETIRNAAKFRAAAKRVIDAGKSIVVYKVGKSESGANSAVSHTGALAGADEVYDALFNQLGIIRAQTFADLLDIPAILASGRRLAGNRVAIVTSTGGAATIVADNVGCLGLAMPSPDKETAEKLLALELKEAVLDRNPIDVTLAGLRPDLFRSIIKILAESPSFDAIVVVLGSSSIAQPDVVARPLLDSMAMTDKPLIAYVSPEAPSIVRHLNTSGIPAFAAPESCASALAALLKVGKSESVDAREQQNIDCSDIVAGSMNEADAKSLYARFGVPVTKEVAVATAVEAAEAAKSFGGPVVIKILSDEILHKSEVGGVAVGVAQDQVLTVCNDMLERVRSATDARIDGFLVQEYITGGVELILGFNRDPQLGPYILLGAGGVTTELYQDVTLRLLPIDRKQAVSMIDNLKCAPLLKGFRGKPLADTDGLISTILSFADMAHSLDGRLVEAEINPVFVLPEGQGVRAGDALVVIGE</sequence>
<evidence type="ECO:0000256" key="6">
    <source>
        <dbReference type="PROSITE-ProRule" id="PRU00409"/>
    </source>
</evidence>
<dbReference type="SMART" id="SM00881">
    <property type="entry name" value="CoA_binding"/>
    <property type="match status" value="1"/>
</dbReference>
<dbReference type="Proteomes" id="UP000035017">
    <property type="component" value="Unassembled WGS sequence"/>
</dbReference>
<dbReference type="InterPro" id="IPR036291">
    <property type="entry name" value="NAD(P)-bd_dom_sf"/>
</dbReference>
<dbReference type="PROSITE" id="PS50975">
    <property type="entry name" value="ATP_GRASP"/>
    <property type="match status" value="1"/>
</dbReference>
<dbReference type="Gene3D" id="3.30.1490.20">
    <property type="entry name" value="ATP-grasp fold, A domain"/>
    <property type="match status" value="1"/>
</dbReference>
<evidence type="ECO:0000256" key="2">
    <source>
        <dbReference type="ARBA" id="ARBA00022598"/>
    </source>
</evidence>
<dbReference type="InterPro" id="IPR011761">
    <property type="entry name" value="ATP-grasp"/>
</dbReference>
<dbReference type="InterPro" id="IPR051538">
    <property type="entry name" value="Acyl-CoA_Synth/Transferase"/>
</dbReference>
<dbReference type="AlphaFoldDB" id="A0A0D0L3E6"/>
<comment type="similarity">
    <text evidence="5">In the N-terminal section; belongs to the acetate CoA ligase alpha subunit family.</text>
</comment>
<proteinExistence type="inferred from homology"/>
<organism evidence="8 9">
    <name type="scientific">Agrobacterium tumefaciens</name>
    <dbReference type="NCBI Taxonomy" id="358"/>
    <lineage>
        <taxon>Bacteria</taxon>
        <taxon>Pseudomonadati</taxon>
        <taxon>Pseudomonadota</taxon>
        <taxon>Alphaproteobacteria</taxon>
        <taxon>Hyphomicrobiales</taxon>
        <taxon>Rhizobiaceae</taxon>
        <taxon>Rhizobium/Agrobacterium group</taxon>
        <taxon>Agrobacterium</taxon>
        <taxon>Agrobacterium tumefaciens complex</taxon>
    </lineage>
</organism>
<dbReference type="GO" id="GO:0005524">
    <property type="term" value="F:ATP binding"/>
    <property type="evidence" value="ECO:0007669"/>
    <property type="project" value="UniProtKB-UniRule"/>
</dbReference>
<dbReference type="Pfam" id="PF13549">
    <property type="entry name" value="ATP-grasp_5"/>
    <property type="match status" value="1"/>
</dbReference>
<dbReference type="FunFam" id="3.30.1490.20:FF:000020">
    <property type="entry name" value="Protein lysine acetyltransferase"/>
    <property type="match status" value="1"/>
</dbReference>
<dbReference type="OrthoDB" id="9807426at2"/>
<evidence type="ECO:0000259" key="7">
    <source>
        <dbReference type="PROSITE" id="PS50975"/>
    </source>
</evidence>
<dbReference type="InterPro" id="IPR013815">
    <property type="entry name" value="ATP_grasp_subdomain_1"/>
</dbReference>
<accession>A0A0D0L3E6</accession>
<evidence type="ECO:0000256" key="1">
    <source>
        <dbReference type="ARBA" id="ARBA00022532"/>
    </source>
</evidence>
<dbReference type="Gene3D" id="3.40.50.720">
    <property type="entry name" value="NAD(P)-binding Rossmann-like Domain"/>
    <property type="match status" value="1"/>
</dbReference>
<evidence type="ECO:0000313" key="8">
    <source>
        <dbReference type="EMBL" id="KIQ04173.1"/>
    </source>
</evidence>
<dbReference type="GO" id="GO:0016874">
    <property type="term" value="F:ligase activity"/>
    <property type="evidence" value="ECO:0007669"/>
    <property type="project" value="UniProtKB-KW"/>
</dbReference>